<evidence type="ECO:0000313" key="5">
    <source>
        <dbReference type="EMBL" id="QIW12683.1"/>
    </source>
</evidence>
<feature type="region of interest" description="Disordered" evidence="1">
    <location>
        <begin position="320"/>
        <end position="343"/>
    </location>
</feature>
<evidence type="ECO:0000313" key="6">
    <source>
        <dbReference type="Proteomes" id="UP000251120"/>
    </source>
</evidence>
<accession>A0A2Z4Y0M9</accession>
<dbReference type="InterPro" id="IPR036779">
    <property type="entry name" value="LysM_dom_sf"/>
</dbReference>
<sequence>MLKNISKILIAGSAIVALQPLYSMEIYTVKSGDYLYKIAKSHTVNGISTGELTDSIKGINKSEVPGIVDNRIKIGDKLAIPTTKDEVEDGLTLVRNEMVQGTYNASNVSQTPKVIGNNNSSTTDSSNLGDQAMVSNRSAATQNTQTTSSQNTVPNIMPNDDAKVVTYGSDLDSKINNQDIQETQSNDGSESSSIFSKLAKFIFVIIILLGLFIFGKRFWDSRNSKKEQELEVLSKKRRDHLMSRISPVVSDSDFYKADDSHQGPQEAFDFSAPLDGSRHSKVAAENIKDKDLEEKVNLESDINDLINTSENKTSKIAELVSTGDKPEDDSAEESITAPQNTKSTAVKTSKGMVFETASDDSFKKADDLVEEIDSEIYEEDEMRYVEELVEQYLDGEKYMEASITVQDSLEKSPNNINLRFMLLEVYARAGDEIAFDGEVHLIKSKNIVSMFDPLHQKIAKLKDKYFE</sequence>
<feature type="compositionally biased region" description="Low complexity" evidence="1">
    <location>
        <begin position="138"/>
        <end position="152"/>
    </location>
</feature>
<dbReference type="KEGG" id="fad:CDH04_08520"/>
<evidence type="ECO:0000313" key="4">
    <source>
        <dbReference type="EMBL" id="AXA34436.1"/>
    </source>
</evidence>
<dbReference type="EMBL" id="CP043424">
    <property type="protein sequence ID" value="QIW12683.1"/>
    <property type="molecule type" value="Genomic_DNA"/>
</dbReference>
<dbReference type="RefSeq" id="WP_112870613.1">
    <property type="nucleotide sequence ID" value="NZ_CP021781.1"/>
</dbReference>
<dbReference type="Gene3D" id="3.10.350.10">
    <property type="entry name" value="LysM domain"/>
    <property type="match status" value="1"/>
</dbReference>
<dbReference type="SMART" id="SM00257">
    <property type="entry name" value="LysM"/>
    <property type="match status" value="1"/>
</dbReference>
<protein>
    <submittedName>
        <fullName evidence="5">LysM peptidoglycan-binding domain-containing protein</fullName>
    </submittedName>
    <submittedName>
        <fullName evidence="4">Peptidoglycan-binding protein</fullName>
    </submittedName>
</protein>
<dbReference type="Pfam" id="PF01476">
    <property type="entry name" value="LysM"/>
    <property type="match status" value="1"/>
</dbReference>
<reference evidence="4 6" key="1">
    <citation type="submission" date="2017-06" db="EMBL/GenBank/DDBJ databases">
        <title>Complete genome of Francisella adeliensis.</title>
        <authorList>
            <person name="Vallesi A."/>
            <person name="Sjodin A."/>
        </authorList>
    </citation>
    <scope>NUCLEOTIDE SEQUENCE [LARGE SCALE GENOMIC DNA]</scope>
    <source>
        <strain evidence="4 6">FDC440</strain>
    </source>
</reference>
<keyword evidence="7" id="KW-1185">Reference proteome</keyword>
<evidence type="ECO:0000259" key="3">
    <source>
        <dbReference type="PROSITE" id="PS51782"/>
    </source>
</evidence>
<feature type="region of interest" description="Disordered" evidence="1">
    <location>
        <begin position="109"/>
        <end position="161"/>
    </location>
</feature>
<feature type="region of interest" description="Disordered" evidence="1">
    <location>
        <begin position="253"/>
        <end position="274"/>
    </location>
</feature>
<name>A0A2Z4Y0M9_9GAMM</name>
<reference evidence="5 7" key="2">
    <citation type="submission" date="2019-08" db="EMBL/GenBank/DDBJ databases">
        <title>Complete genome sequences of Francisella adeliensis (FSC1325 and FSC1326).</title>
        <authorList>
            <person name="Ohrman C."/>
            <person name="Uneklint I."/>
            <person name="Vallesi A."/>
            <person name="Karlsson L."/>
            <person name="Sjodin A."/>
        </authorList>
    </citation>
    <scope>NUCLEOTIDE SEQUENCE [LARGE SCALE GENOMIC DNA]</scope>
    <source>
        <strain evidence="5 7">FSC1325</strain>
    </source>
</reference>
<keyword evidence="2" id="KW-0812">Transmembrane</keyword>
<evidence type="ECO:0000313" key="7">
    <source>
        <dbReference type="Proteomes" id="UP000681131"/>
    </source>
</evidence>
<keyword evidence="2" id="KW-0472">Membrane</keyword>
<feature type="compositionally biased region" description="Low complexity" evidence="1">
    <location>
        <begin position="117"/>
        <end position="127"/>
    </location>
</feature>
<dbReference type="Proteomes" id="UP000251120">
    <property type="component" value="Chromosome"/>
</dbReference>
<dbReference type="InterPro" id="IPR018392">
    <property type="entry name" value="LysM"/>
</dbReference>
<dbReference type="EMBL" id="CP021781">
    <property type="protein sequence ID" value="AXA34436.1"/>
    <property type="molecule type" value="Genomic_DNA"/>
</dbReference>
<feature type="transmembrane region" description="Helical" evidence="2">
    <location>
        <begin position="198"/>
        <end position="215"/>
    </location>
</feature>
<dbReference type="OrthoDB" id="5298707at2"/>
<evidence type="ECO:0000256" key="1">
    <source>
        <dbReference type="SAM" id="MobiDB-lite"/>
    </source>
</evidence>
<dbReference type="AlphaFoldDB" id="A0A2Z4Y0M9"/>
<keyword evidence="2" id="KW-1133">Transmembrane helix</keyword>
<feature type="domain" description="LysM" evidence="3">
    <location>
        <begin position="25"/>
        <end position="80"/>
    </location>
</feature>
<dbReference type="Proteomes" id="UP000681131">
    <property type="component" value="Chromosome"/>
</dbReference>
<evidence type="ECO:0000256" key="2">
    <source>
        <dbReference type="SAM" id="Phobius"/>
    </source>
</evidence>
<dbReference type="PROSITE" id="PS51782">
    <property type="entry name" value="LYSM"/>
    <property type="match status" value="1"/>
</dbReference>
<organism evidence="4 6">
    <name type="scientific">Francisella adeliensis</name>
    <dbReference type="NCBI Taxonomy" id="2007306"/>
    <lineage>
        <taxon>Bacteria</taxon>
        <taxon>Pseudomonadati</taxon>
        <taxon>Pseudomonadota</taxon>
        <taxon>Gammaproteobacteria</taxon>
        <taxon>Thiotrichales</taxon>
        <taxon>Francisellaceae</taxon>
        <taxon>Francisella</taxon>
    </lineage>
</organism>
<proteinExistence type="predicted"/>
<dbReference type="CDD" id="cd00118">
    <property type="entry name" value="LysM"/>
    <property type="match status" value="1"/>
</dbReference>
<gene>
    <name evidence="4" type="ORF">CDH04_08520</name>
    <name evidence="5" type="ORF">FZC43_08525</name>
</gene>